<protein>
    <submittedName>
        <fullName evidence="1">Uncharacterized protein</fullName>
    </submittedName>
</protein>
<name>A0ACB9L953_BAUVA</name>
<gene>
    <name evidence="1" type="ORF">L6164_029168</name>
</gene>
<keyword evidence="2" id="KW-1185">Reference proteome</keyword>
<comment type="caution">
    <text evidence="1">The sequence shown here is derived from an EMBL/GenBank/DDBJ whole genome shotgun (WGS) entry which is preliminary data.</text>
</comment>
<reference evidence="1 2" key="1">
    <citation type="journal article" date="2022" name="DNA Res.">
        <title>Chromosomal-level genome assembly of the orchid tree Bauhinia variegata (Leguminosae; Cercidoideae) supports the allotetraploid origin hypothesis of Bauhinia.</title>
        <authorList>
            <person name="Zhong Y."/>
            <person name="Chen Y."/>
            <person name="Zheng D."/>
            <person name="Pang J."/>
            <person name="Liu Y."/>
            <person name="Luo S."/>
            <person name="Meng S."/>
            <person name="Qian L."/>
            <person name="Wei D."/>
            <person name="Dai S."/>
            <person name="Zhou R."/>
        </authorList>
    </citation>
    <scope>NUCLEOTIDE SEQUENCE [LARGE SCALE GENOMIC DNA]</scope>
    <source>
        <strain evidence="1">BV-YZ2020</strain>
    </source>
</reference>
<proteinExistence type="predicted"/>
<evidence type="ECO:0000313" key="1">
    <source>
        <dbReference type="EMBL" id="KAI4305826.1"/>
    </source>
</evidence>
<sequence length="70" mass="8064">MVDRPTWFALLPQPYSINICRAFSFLIYSKLNPFFVRVTGSHSPLPIQLLLRRILCRIIPRSTNFVAGTV</sequence>
<accession>A0ACB9L953</accession>
<dbReference type="Proteomes" id="UP000828941">
    <property type="component" value="Chromosome 12"/>
</dbReference>
<dbReference type="EMBL" id="CM039437">
    <property type="protein sequence ID" value="KAI4305826.1"/>
    <property type="molecule type" value="Genomic_DNA"/>
</dbReference>
<evidence type="ECO:0000313" key="2">
    <source>
        <dbReference type="Proteomes" id="UP000828941"/>
    </source>
</evidence>
<organism evidence="1 2">
    <name type="scientific">Bauhinia variegata</name>
    <name type="common">Purple orchid tree</name>
    <name type="synonym">Phanera variegata</name>
    <dbReference type="NCBI Taxonomy" id="167791"/>
    <lineage>
        <taxon>Eukaryota</taxon>
        <taxon>Viridiplantae</taxon>
        <taxon>Streptophyta</taxon>
        <taxon>Embryophyta</taxon>
        <taxon>Tracheophyta</taxon>
        <taxon>Spermatophyta</taxon>
        <taxon>Magnoliopsida</taxon>
        <taxon>eudicotyledons</taxon>
        <taxon>Gunneridae</taxon>
        <taxon>Pentapetalae</taxon>
        <taxon>rosids</taxon>
        <taxon>fabids</taxon>
        <taxon>Fabales</taxon>
        <taxon>Fabaceae</taxon>
        <taxon>Cercidoideae</taxon>
        <taxon>Cercideae</taxon>
        <taxon>Bauhiniinae</taxon>
        <taxon>Bauhinia</taxon>
    </lineage>
</organism>